<dbReference type="InterPro" id="IPR016181">
    <property type="entry name" value="Acyl_CoA_acyltransferase"/>
</dbReference>
<accession>A0ABV1SG50</accession>
<name>A0ABV1SG50_9RHOB</name>
<dbReference type="Proteomes" id="UP001438953">
    <property type="component" value="Unassembled WGS sequence"/>
</dbReference>
<comment type="caution">
    <text evidence="2">The sequence shown here is derived from an EMBL/GenBank/DDBJ whole genome shotgun (WGS) entry which is preliminary data.</text>
</comment>
<dbReference type="PANTHER" id="PTHR43792:SF1">
    <property type="entry name" value="N-ACETYLTRANSFERASE DOMAIN-CONTAINING PROTEIN"/>
    <property type="match status" value="1"/>
</dbReference>
<gene>
    <name evidence="2" type="ORF">VSX56_08820</name>
</gene>
<evidence type="ECO:0000259" key="1">
    <source>
        <dbReference type="PROSITE" id="PS51186"/>
    </source>
</evidence>
<evidence type="ECO:0000313" key="2">
    <source>
        <dbReference type="EMBL" id="MER5171880.1"/>
    </source>
</evidence>
<dbReference type="RefSeq" id="WP_350936479.1">
    <property type="nucleotide sequence ID" value="NZ_JAYWLC010000005.1"/>
</dbReference>
<dbReference type="Gene3D" id="3.40.630.30">
    <property type="match status" value="1"/>
</dbReference>
<evidence type="ECO:0000313" key="3">
    <source>
        <dbReference type="Proteomes" id="UP001438953"/>
    </source>
</evidence>
<dbReference type="PANTHER" id="PTHR43792">
    <property type="entry name" value="GNAT FAMILY, PUTATIVE (AFU_ORTHOLOGUE AFUA_3G00765)-RELATED-RELATED"/>
    <property type="match status" value="1"/>
</dbReference>
<organism evidence="2 3">
    <name type="scientific">Thioclava kandeliae</name>
    <dbReference type="NCBI Taxonomy" id="3070818"/>
    <lineage>
        <taxon>Bacteria</taxon>
        <taxon>Pseudomonadati</taxon>
        <taxon>Pseudomonadota</taxon>
        <taxon>Alphaproteobacteria</taxon>
        <taxon>Rhodobacterales</taxon>
        <taxon>Paracoccaceae</taxon>
        <taxon>Thioclava</taxon>
    </lineage>
</organism>
<dbReference type="InterPro" id="IPR000182">
    <property type="entry name" value="GNAT_dom"/>
</dbReference>
<dbReference type="EMBL" id="JAYWLC010000005">
    <property type="protein sequence ID" value="MER5171880.1"/>
    <property type="molecule type" value="Genomic_DNA"/>
</dbReference>
<sequence length="180" mass="20604">MRYCLPETFATDRYALRRVQPEDAPAIFEAYVQDPEVTRFVGWRPHGALADTRAYLANCGKEWDAGTGFPAVVFAKGAPGDLMGLFHPHLHRHRVTYGYVLRRSAWGQGCASEVLRWLVDHALSHPDIFRAEAFCDKDHTASARVMEKAGLRREGVLRRYFLHPNISDTPRDCWMYAKVR</sequence>
<proteinExistence type="predicted"/>
<dbReference type="InterPro" id="IPR051531">
    <property type="entry name" value="N-acetyltransferase"/>
</dbReference>
<keyword evidence="3" id="KW-1185">Reference proteome</keyword>
<protein>
    <submittedName>
        <fullName evidence="2">GNAT family N-acetyltransferase</fullName>
    </submittedName>
</protein>
<dbReference type="Pfam" id="PF13302">
    <property type="entry name" value="Acetyltransf_3"/>
    <property type="match status" value="1"/>
</dbReference>
<dbReference type="PROSITE" id="PS51186">
    <property type="entry name" value="GNAT"/>
    <property type="match status" value="1"/>
</dbReference>
<feature type="domain" description="N-acetyltransferase" evidence="1">
    <location>
        <begin position="14"/>
        <end position="180"/>
    </location>
</feature>
<dbReference type="SUPFAM" id="SSF55729">
    <property type="entry name" value="Acyl-CoA N-acyltransferases (Nat)"/>
    <property type="match status" value="1"/>
</dbReference>
<reference evidence="2 3" key="1">
    <citation type="submission" date="2024-06" db="EMBL/GenBank/DDBJ databases">
        <title>Thioclava kandeliae sp. nov. from a rhizosphere soil sample of Kandelia candel in a mangrove.</title>
        <authorList>
            <person name="Mu T."/>
        </authorList>
    </citation>
    <scope>NUCLEOTIDE SEQUENCE [LARGE SCALE GENOMIC DNA]</scope>
    <source>
        <strain evidence="2 3">CPCC 100088</strain>
    </source>
</reference>